<dbReference type="Pfam" id="PF12697">
    <property type="entry name" value="Abhydrolase_6"/>
    <property type="match status" value="1"/>
</dbReference>
<dbReference type="PANTHER" id="PTHR16138:SF7">
    <property type="entry name" value="PALMITOYL-PROTEIN THIOESTERASE ABHD10, MITOCHONDRIAL"/>
    <property type="match status" value="1"/>
</dbReference>
<evidence type="ECO:0000256" key="8">
    <source>
        <dbReference type="ARBA" id="ARBA00042704"/>
    </source>
</evidence>
<evidence type="ECO:0000256" key="4">
    <source>
        <dbReference type="ARBA" id="ARBA00039132"/>
    </source>
</evidence>
<dbReference type="GO" id="GO:0008474">
    <property type="term" value="F:palmitoyl-(protein) hydrolase activity"/>
    <property type="evidence" value="ECO:0007669"/>
    <property type="project" value="UniProtKB-EC"/>
</dbReference>
<dbReference type="InterPro" id="IPR029058">
    <property type="entry name" value="AB_hydrolase_fold"/>
</dbReference>
<evidence type="ECO:0000256" key="11">
    <source>
        <dbReference type="ARBA" id="ARBA00047972"/>
    </source>
</evidence>
<evidence type="ECO:0000256" key="6">
    <source>
        <dbReference type="ARBA" id="ARBA00041520"/>
    </source>
</evidence>
<comment type="catalytic activity">
    <reaction evidence="10">
        <text>S-hexadecanoyl-L-cysteinyl-[protein] + H2O = L-cysteinyl-[protein] + hexadecanoate + H(+)</text>
        <dbReference type="Rhea" id="RHEA:19233"/>
        <dbReference type="Rhea" id="RHEA-COMP:10131"/>
        <dbReference type="Rhea" id="RHEA-COMP:11032"/>
        <dbReference type="ChEBI" id="CHEBI:7896"/>
        <dbReference type="ChEBI" id="CHEBI:15377"/>
        <dbReference type="ChEBI" id="CHEBI:15378"/>
        <dbReference type="ChEBI" id="CHEBI:29950"/>
        <dbReference type="ChEBI" id="CHEBI:74151"/>
        <dbReference type="EC" id="3.1.2.22"/>
    </reaction>
    <physiologicalReaction direction="left-to-right" evidence="10">
        <dbReference type="Rhea" id="RHEA:19234"/>
    </physiologicalReaction>
</comment>
<accession>A0A7W7F0W9</accession>
<sequence>MTDRPRLAFHHSPGEGPTILFLSGYASDMQGSKALALEAWARATGRAFLRFDYAGCGQSEGDFADQTLAGWRDDVLAMIDHAVEGPVVLVGSSMGGWLMLLAARARPDRVAGMLGIAAAPDFTDWGFTTEEKMAILQTGKLERANPYGPQPTLYTRAFWSSGEANRLMFGAFPFAGPVRLLHGQADPDVPWARSMRLAELITSPDVHVTLVKDGDHRLSRDGDITLLIGTLAQLLGAIADAAEQEAA</sequence>
<evidence type="ECO:0000256" key="5">
    <source>
        <dbReference type="ARBA" id="ARBA00039314"/>
    </source>
</evidence>
<dbReference type="Gene3D" id="3.40.50.1820">
    <property type="entry name" value="alpha/beta hydrolase"/>
    <property type="match status" value="1"/>
</dbReference>
<evidence type="ECO:0000313" key="14">
    <source>
        <dbReference type="Proteomes" id="UP000574769"/>
    </source>
</evidence>
<protein>
    <recommendedName>
        <fullName evidence="5">Palmitoyl-protein thioesterase ABHD10, mitochondrial</fullName>
        <ecNumber evidence="4">3.1.1.93</ecNumber>
        <ecNumber evidence="1">3.1.2.22</ecNumber>
    </recommendedName>
    <alternativeName>
        <fullName evidence="7">Acyl-protein thioesterase ABHD10</fullName>
    </alternativeName>
    <alternativeName>
        <fullName evidence="8">Alpha/beta hydrolase domain-containing protein 10</fullName>
    </alternativeName>
    <alternativeName>
        <fullName evidence="6">Mycophenolic acid acyl-glucuronide esterase, mitochondrial</fullName>
    </alternativeName>
</protein>
<evidence type="ECO:0000256" key="10">
    <source>
        <dbReference type="ARBA" id="ARBA00047409"/>
    </source>
</evidence>
<dbReference type="EMBL" id="JACHNY010000006">
    <property type="protein sequence ID" value="MBB4618800.1"/>
    <property type="molecule type" value="Genomic_DNA"/>
</dbReference>
<evidence type="ECO:0000313" key="13">
    <source>
        <dbReference type="EMBL" id="MBB4618800.1"/>
    </source>
</evidence>
<dbReference type="RefSeq" id="WP_184116017.1">
    <property type="nucleotide sequence ID" value="NZ_JACHNY010000006.1"/>
</dbReference>
<evidence type="ECO:0000256" key="9">
    <source>
        <dbReference type="ARBA" id="ARBA00046047"/>
    </source>
</evidence>
<comment type="catalytic activity">
    <reaction evidence="11">
        <text>mycophenolic acid O-acyl-beta-D-glucuronide + H2O = mycophenolate + D-glucuronate + H(+)</text>
        <dbReference type="Rhea" id="RHEA:34179"/>
        <dbReference type="ChEBI" id="CHEBI:15377"/>
        <dbReference type="ChEBI" id="CHEBI:15378"/>
        <dbReference type="ChEBI" id="CHEBI:58720"/>
        <dbReference type="ChEBI" id="CHEBI:62932"/>
        <dbReference type="ChEBI" id="CHEBI:66982"/>
        <dbReference type="EC" id="3.1.1.93"/>
    </reaction>
    <physiologicalReaction direction="left-to-right" evidence="11">
        <dbReference type="Rhea" id="RHEA:34180"/>
    </physiologicalReaction>
</comment>
<proteinExistence type="predicted"/>
<dbReference type="InterPro" id="IPR052382">
    <property type="entry name" value="ABHD10_acyl-thioesterase"/>
</dbReference>
<evidence type="ECO:0000256" key="1">
    <source>
        <dbReference type="ARBA" id="ARBA00012423"/>
    </source>
</evidence>
<feature type="domain" description="AB hydrolase-1" evidence="12">
    <location>
        <begin position="19"/>
        <end position="216"/>
    </location>
</feature>
<dbReference type="Proteomes" id="UP000574769">
    <property type="component" value="Unassembled WGS sequence"/>
</dbReference>
<organism evidence="13 14">
    <name type="scientific">Sphingomonas abaci</name>
    <dbReference type="NCBI Taxonomy" id="237611"/>
    <lineage>
        <taxon>Bacteria</taxon>
        <taxon>Pseudomonadati</taxon>
        <taxon>Pseudomonadota</taxon>
        <taxon>Alphaproteobacteria</taxon>
        <taxon>Sphingomonadales</taxon>
        <taxon>Sphingomonadaceae</taxon>
        <taxon>Sphingomonas</taxon>
    </lineage>
</organism>
<dbReference type="GO" id="GO:0102390">
    <property type="term" value="F:mycophenolic acid acyl-glucuronide esterase activity"/>
    <property type="evidence" value="ECO:0007669"/>
    <property type="project" value="UniProtKB-EC"/>
</dbReference>
<evidence type="ECO:0000259" key="12">
    <source>
        <dbReference type="Pfam" id="PF12697"/>
    </source>
</evidence>
<dbReference type="EC" id="3.1.1.93" evidence="4"/>
<keyword evidence="3" id="KW-0809">Transit peptide</keyword>
<comment type="caution">
    <text evidence="13">The sequence shown here is derived from an EMBL/GenBank/DDBJ whole genome shotgun (WGS) entry which is preliminary data.</text>
</comment>
<dbReference type="PANTHER" id="PTHR16138">
    <property type="entry name" value="MYCOPHENOLIC ACID ACYL-GLUCURONIDE ESTERASE, MITOCHONDRIAL"/>
    <property type="match status" value="1"/>
</dbReference>
<dbReference type="InterPro" id="IPR000073">
    <property type="entry name" value="AB_hydrolase_1"/>
</dbReference>
<gene>
    <name evidence="13" type="ORF">GGQ96_002946</name>
</gene>
<comment type="function">
    <text evidence="9">Acts as an acyl-protein thioesterase that hydrolyzes fatty acids from acylated residues in proteins. Regulates the mitochondrial S-depalmitoylation of the nucleophilic active site residue of peroxiredoxin-5/PRDX5, a key antioxidant protein, therefore modulating mitochondrial antioxidant ability. Also catalyzes the deglucuronidation of mycophenolic acid acyl-glucuronide, an active metabolite of the immunosuppressant drug mycophenolate.</text>
</comment>
<dbReference type="GO" id="GO:0004553">
    <property type="term" value="F:hydrolase activity, hydrolyzing O-glycosyl compounds"/>
    <property type="evidence" value="ECO:0007669"/>
    <property type="project" value="TreeGrafter"/>
</dbReference>
<evidence type="ECO:0000256" key="3">
    <source>
        <dbReference type="ARBA" id="ARBA00022946"/>
    </source>
</evidence>
<dbReference type="AlphaFoldDB" id="A0A7W7F0W9"/>
<reference evidence="13 14" key="1">
    <citation type="submission" date="2020-08" db="EMBL/GenBank/DDBJ databases">
        <title>Genomic Encyclopedia of Type Strains, Phase IV (KMG-IV): sequencing the most valuable type-strain genomes for metagenomic binning, comparative biology and taxonomic classification.</title>
        <authorList>
            <person name="Goeker M."/>
        </authorList>
    </citation>
    <scope>NUCLEOTIDE SEQUENCE [LARGE SCALE GENOMIC DNA]</scope>
    <source>
        <strain evidence="13 14">DSM 15867</strain>
    </source>
</reference>
<keyword evidence="2" id="KW-0378">Hydrolase</keyword>
<evidence type="ECO:0000256" key="2">
    <source>
        <dbReference type="ARBA" id="ARBA00022801"/>
    </source>
</evidence>
<keyword evidence="14" id="KW-1185">Reference proteome</keyword>
<evidence type="ECO:0000256" key="7">
    <source>
        <dbReference type="ARBA" id="ARBA00042645"/>
    </source>
</evidence>
<dbReference type="SUPFAM" id="SSF53474">
    <property type="entry name" value="alpha/beta-Hydrolases"/>
    <property type="match status" value="1"/>
</dbReference>
<dbReference type="EC" id="3.1.2.22" evidence="1"/>
<name>A0A7W7F0W9_9SPHN</name>